<feature type="chain" id="PRO_5047412316" evidence="1">
    <location>
        <begin position="25"/>
        <end position="156"/>
    </location>
</feature>
<evidence type="ECO:0000313" key="3">
    <source>
        <dbReference type="Proteomes" id="UP001528040"/>
    </source>
</evidence>
<name>A0ABT4W6Z5_9RHOB</name>
<sequence length="156" mass="17120">MTMLKALKPILFYALFLVAPAALADVTCEGKWQKAALTNYESYPDPGSVECVQYNGCKWAGQFYGVSGKKSEGWVARRNIAAVHKKHWRKLGGKHLRLRKGNREIVVEVLDLCADSDCNGCCSKNLGGDGFLIDIEKHTMQRFGSGSGTVSFQVCG</sequence>
<keyword evidence="1" id="KW-0732">Signal</keyword>
<keyword evidence="3" id="KW-1185">Reference proteome</keyword>
<comment type="caution">
    <text evidence="2">The sequence shown here is derived from an EMBL/GenBank/DDBJ whole genome shotgun (WGS) entry which is preliminary data.</text>
</comment>
<protein>
    <submittedName>
        <fullName evidence="2">Uncharacterized protein</fullName>
    </submittedName>
</protein>
<evidence type="ECO:0000256" key="1">
    <source>
        <dbReference type="SAM" id="SignalP"/>
    </source>
</evidence>
<reference evidence="2 3" key="1">
    <citation type="submission" date="2023-01" db="EMBL/GenBank/DDBJ databases">
        <authorList>
            <person name="Yoon J.-W."/>
        </authorList>
    </citation>
    <scope>NUCLEOTIDE SEQUENCE [LARGE SCALE GENOMIC DNA]</scope>
    <source>
        <strain evidence="2 3">KMU-50</strain>
    </source>
</reference>
<dbReference type="RefSeq" id="WP_271055471.1">
    <property type="nucleotide sequence ID" value="NZ_JAQIIO010000015.1"/>
</dbReference>
<organism evidence="2 3">
    <name type="scientific">Aliiroseovarius salicola</name>
    <dbReference type="NCBI Taxonomy" id="3009082"/>
    <lineage>
        <taxon>Bacteria</taxon>
        <taxon>Pseudomonadati</taxon>
        <taxon>Pseudomonadota</taxon>
        <taxon>Alphaproteobacteria</taxon>
        <taxon>Rhodobacterales</taxon>
        <taxon>Paracoccaceae</taxon>
        <taxon>Aliiroseovarius</taxon>
    </lineage>
</organism>
<proteinExistence type="predicted"/>
<feature type="signal peptide" evidence="1">
    <location>
        <begin position="1"/>
        <end position="24"/>
    </location>
</feature>
<evidence type="ECO:0000313" key="2">
    <source>
        <dbReference type="EMBL" id="MDA5095762.1"/>
    </source>
</evidence>
<accession>A0ABT4W6Z5</accession>
<dbReference type="Proteomes" id="UP001528040">
    <property type="component" value="Unassembled WGS sequence"/>
</dbReference>
<gene>
    <name evidence="2" type="ORF">O2N63_16855</name>
</gene>
<dbReference type="EMBL" id="JAQIIO010000015">
    <property type="protein sequence ID" value="MDA5095762.1"/>
    <property type="molecule type" value="Genomic_DNA"/>
</dbReference>